<proteinExistence type="predicted"/>
<dbReference type="SUPFAM" id="SSF56024">
    <property type="entry name" value="Phospholipase D/nuclease"/>
    <property type="match status" value="1"/>
</dbReference>
<keyword evidence="2" id="KW-1185">Reference proteome</keyword>
<reference evidence="2" key="1">
    <citation type="submission" date="2017-11" db="EMBL/GenBank/DDBJ databases">
        <authorList>
            <person name="Lima N.C."/>
            <person name="Parody-Merino A.M."/>
            <person name="Battley P.F."/>
            <person name="Fidler A.E."/>
            <person name="Prosdocimi F."/>
        </authorList>
    </citation>
    <scope>NUCLEOTIDE SEQUENCE [LARGE SCALE GENOMIC DNA]</scope>
</reference>
<name>A0A2I0T2U0_LIMLA</name>
<dbReference type="Proteomes" id="UP000233556">
    <property type="component" value="Unassembled WGS sequence"/>
</dbReference>
<dbReference type="AlphaFoldDB" id="A0A2I0T2U0"/>
<sequence length="80" mass="8839">MQRVVVEGVQEHPTQRWCIAGPSLSPSPGSANINDRSMLGKRDSEMAIIVQDTETVPSVMDGEDYSAGKFAQSLRLRCFR</sequence>
<accession>A0A2I0T2U0</accession>
<gene>
    <name evidence="1" type="ORF">llap_21585</name>
</gene>
<dbReference type="OrthoDB" id="14911at2759"/>
<evidence type="ECO:0000313" key="1">
    <source>
        <dbReference type="EMBL" id="PKU28111.1"/>
    </source>
</evidence>
<evidence type="ECO:0000313" key="2">
    <source>
        <dbReference type="Proteomes" id="UP000233556"/>
    </source>
</evidence>
<protein>
    <submittedName>
        <fullName evidence="1">Phospholipase d1</fullName>
    </submittedName>
</protein>
<dbReference type="EMBL" id="KZ522426">
    <property type="protein sequence ID" value="PKU28111.1"/>
    <property type="molecule type" value="Genomic_DNA"/>
</dbReference>
<reference evidence="2" key="2">
    <citation type="submission" date="2017-12" db="EMBL/GenBank/DDBJ databases">
        <title>Genome sequence of the Bar-tailed Godwit (Limosa lapponica baueri).</title>
        <authorList>
            <person name="Lima N.C.B."/>
            <person name="Parody-Merino A.M."/>
            <person name="Battley P.F."/>
            <person name="Fidler A.E."/>
            <person name="Prosdocimi F."/>
        </authorList>
    </citation>
    <scope>NUCLEOTIDE SEQUENCE [LARGE SCALE GENOMIC DNA]</scope>
</reference>
<organism evidence="1 2">
    <name type="scientific">Limosa lapponica baueri</name>
    <dbReference type="NCBI Taxonomy" id="1758121"/>
    <lineage>
        <taxon>Eukaryota</taxon>
        <taxon>Metazoa</taxon>
        <taxon>Chordata</taxon>
        <taxon>Craniata</taxon>
        <taxon>Vertebrata</taxon>
        <taxon>Euteleostomi</taxon>
        <taxon>Archelosauria</taxon>
        <taxon>Archosauria</taxon>
        <taxon>Dinosauria</taxon>
        <taxon>Saurischia</taxon>
        <taxon>Theropoda</taxon>
        <taxon>Coelurosauria</taxon>
        <taxon>Aves</taxon>
        <taxon>Neognathae</taxon>
        <taxon>Neoaves</taxon>
        <taxon>Charadriiformes</taxon>
        <taxon>Scolopacidae</taxon>
        <taxon>Limosa</taxon>
    </lineage>
</organism>